<reference evidence="1 2" key="1">
    <citation type="journal article" date="2022" name="Allergy">
        <title>Genome assembly and annotation of Periplaneta americana reveal a comprehensive cockroach allergen profile.</title>
        <authorList>
            <person name="Wang L."/>
            <person name="Xiong Q."/>
            <person name="Saelim N."/>
            <person name="Wang L."/>
            <person name="Nong W."/>
            <person name="Wan A.T."/>
            <person name="Shi M."/>
            <person name="Liu X."/>
            <person name="Cao Q."/>
            <person name="Hui J.H.L."/>
            <person name="Sookrung N."/>
            <person name="Leung T.F."/>
            <person name="Tungtrongchitr A."/>
            <person name="Tsui S.K.W."/>
        </authorList>
    </citation>
    <scope>NUCLEOTIDE SEQUENCE [LARGE SCALE GENOMIC DNA]</scope>
    <source>
        <strain evidence="1">PWHHKU_190912</strain>
    </source>
</reference>
<proteinExistence type="predicted"/>
<comment type="caution">
    <text evidence="1">The sequence shown here is derived from an EMBL/GenBank/DDBJ whole genome shotgun (WGS) entry which is preliminary data.</text>
</comment>
<evidence type="ECO:0000313" key="2">
    <source>
        <dbReference type="Proteomes" id="UP001148838"/>
    </source>
</evidence>
<name>A0ABQ8S0P5_PERAM</name>
<dbReference type="Proteomes" id="UP001148838">
    <property type="component" value="Unassembled WGS sequence"/>
</dbReference>
<organism evidence="1 2">
    <name type="scientific">Periplaneta americana</name>
    <name type="common">American cockroach</name>
    <name type="synonym">Blatta americana</name>
    <dbReference type="NCBI Taxonomy" id="6978"/>
    <lineage>
        <taxon>Eukaryota</taxon>
        <taxon>Metazoa</taxon>
        <taxon>Ecdysozoa</taxon>
        <taxon>Arthropoda</taxon>
        <taxon>Hexapoda</taxon>
        <taxon>Insecta</taxon>
        <taxon>Pterygota</taxon>
        <taxon>Neoptera</taxon>
        <taxon>Polyneoptera</taxon>
        <taxon>Dictyoptera</taxon>
        <taxon>Blattodea</taxon>
        <taxon>Blattoidea</taxon>
        <taxon>Blattidae</taxon>
        <taxon>Blattinae</taxon>
        <taxon>Periplaneta</taxon>
    </lineage>
</organism>
<evidence type="ECO:0008006" key="3">
    <source>
        <dbReference type="Google" id="ProtNLM"/>
    </source>
</evidence>
<protein>
    <recommendedName>
        <fullName evidence="3">Reverse transcriptase</fullName>
    </recommendedName>
</protein>
<accession>A0ABQ8S0P5</accession>
<gene>
    <name evidence="1" type="ORF">ANN_25202</name>
</gene>
<sequence length="252" mass="28814">MFVFSDAGNTVTKRRAVLNSEHVNAVLTRFLWPSKVNVDICSSEKINTFASAHISQHTGHCSRQEKKRLRTGARKKHKGKGVLLYQQYTPANKWIRNHKGNVSAVRSVPDRSSGSNLCRRCDREVETLAHVLGVCPHGELLRNTRHHTVRSVIATALRYKVYEEVYGISSEGSNRRIDIIAFKPPSLEGYIIDPTVRFESHEHQPEEVHEEKRNIYGPSISFYKDKYHLESIIITGLMIRARGIIPRFPVDF</sequence>
<keyword evidence="2" id="KW-1185">Reference proteome</keyword>
<evidence type="ECO:0000313" key="1">
    <source>
        <dbReference type="EMBL" id="KAJ4427554.1"/>
    </source>
</evidence>
<dbReference type="EMBL" id="JAJSOF020000038">
    <property type="protein sequence ID" value="KAJ4427554.1"/>
    <property type="molecule type" value="Genomic_DNA"/>
</dbReference>